<dbReference type="PANTHER" id="PTHR42305:SF1">
    <property type="entry name" value="MEMBRANE PROTEIN RV1733C-RELATED"/>
    <property type="match status" value="1"/>
</dbReference>
<feature type="transmembrane region" description="Helical" evidence="1">
    <location>
        <begin position="53"/>
        <end position="77"/>
    </location>
</feature>
<keyword evidence="1" id="KW-0472">Membrane</keyword>
<feature type="transmembrane region" description="Helical" evidence="1">
    <location>
        <begin position="165"/>
        <end position="191"/>
    </location>
</feature>
<proteinExistence type="predicted"/>
<organism evidence="2 3">
    <name type="scientific">Mycobacterium avium (strain 104)</name>
    <dbReference type="NCBI Taxonomy" id="243243"/>
    <lineage>
        <taxon>Bacteria</taxon>
        <taxon>Bacillati</taxon>
        <taxon>Actinomycetota</taxon>
        <taxon>Actinomycetes</taxon>
        <taxon>Mycobacteriales</taxon>
        <taxon>Mycobacteriaceae</taxon>
        <taxon>Mycobacterium</taxon>
        <taxon>Mycobacterium avium complex (MAC)</taxon>
    </lineage>
</organism>
<name>A0A0H3A1T0_MYCA1</name>
<reference evidence="2 3" key="1">
    <citation type="submission" date="2006-10" db="EMBL/GenBank/DDBJ databases">
        <authorList>
            <person name="Fleischmann R.D."/>
            <person name="Dodson R.J."/>
            <person name="Haft D.H."/>
            <person name="Merkel J.S."/>
            <person name="Nelson W.C."/>
            <person name="Fraser C.M."/>
        </authorList>
    </citation>
    <scope>NUCLEOTIDE SEQUENCE [LARGE SCALE GENOMIC DNA]</scope>
    <source>
        <strain evidence="2 3">104</strain>
    </source>
</reference>
<dbReference type="KEGG" id="mav:MAV_1986"/>
<dbReference type="PANTHER" id="PTHR42305">
    <property type="entry name" value="MEMBRANE PROTEIN RV1733C-RELATED"/>
    <property type="match status" value="1"/>
</dbReference>
<sequence length="210" mass="22727">MTTKGRDHQRLTGGRGGDAAAELETVHIPLPRILLAHLFGRNPLVRVSDRVQALIFVLAVAVSLAAVPVAATIGTAVHESRSRVYAEQSQTWRTVTATAVGDSHPRRDLDSPTVRVPARWQYAGAEHAGDVIAPLNVKAGDRVEIWVDDTGSPVTPPDRTALDEAVAFAVVSWCAVSLPAAALFAAARAALDRRRYAAWQRDFDRLVDQR</sequence>
<protein>
    <submittedName>
        <fullName evidence="2">Probable conserved transmembrane protein</fullName>
    </submittedName>
</protein>
<evidence type="ECO:0000256" key="1">
    <source>
        <dbReference type="SAM" id="Phobius"/>
    </source>
</evidence>
<dbReference type="InterPro" id="IPR039708">
    <property type="entry name" value="MT1774/Rv1733c-like"/>
</dbReference>
<accession>A0A0H3A1T0</accession>
<dbReference type="EMBL" id="CP000479">
    <property type="protein sequence ID" value="ABK69033.1"/>
    <property type="molecule type" value="Genomic_DNA"/>
</dbReference>
<gene>
    <name evidence="2" type="ordered locus">MAV_1986</name>
</gene>
<evidence type="ECO:0000313" key="3">
    <source>
        <dbReference type="Proteomes" id="UP000001574"/>
    </source>
</evidence>
<evidence type="ECO:0000313" key="2">
    <source>
        <dbReference type="EMBL" id="ABK69033.1"/>
    </source>
</evidence>
<dbReference type="AlphaFoldDB" id="A0A0H3A1T0"/>
<dbReference type="Proteomes" id="UP000001574">
    <property type="component" value="Chromosome"/>
</dbReference>
<dbReference type="HOGENOM" id="CLU_084215_0_0_11"/>
<keyword evidence="1" id="KW-1133">Transmembrane helix</keyword>
<dbReference type="RefSeq" id="WP_011724511.1">
    <property type="nucleotide sequence ID" value="NC_008595.1"/>
</dbReference>
<keyword evidence="1 2" id="KW-0812">Transmembrane</keyword>